<name>A0A319D2Z7_9EURO</name>
<proteinExistence type="predicted"/>
<sequence length="205" mass="22997">MTPLPSETSSPPSFSIPSASLQPDYSDQPNNFSRDQKRRLLVLVSFTHDNGSLPAYVPAYVDSCNQPLARQRYRAIAPNISCNPITRKLNVKRTSPVHESSVMAPGRAPHINAVVWVNWKYRVSPIKGTLEVHRSSGEVNEFIIHPAPAPGAGRQIVRWRRREFYPRGIVPTRKNPDDIIDWDVENLRDAASPAMMLDGLRPALI</sequence>
<dbReference type="AlphaFoldDB" id="A0A319D2Z7"/>
<organism evidence="2 3">
    <name type="scientific">Aspergillus ellipticus CBS 707.79</name>
    <dbReference type="NCBI Taxonomy" id="1448320"/>
    <lineage>
        <taxon>Eukaryota</taxon>
        <taxon>Fungi</taxon>
        <taxon>Dikarya</taxon>
        <taxon>Ascomycota</taxon>
        <taxon>Pezizomycotina</taxon>
        <taxon>Eurotiomycetes</taxon>
        <taxon>Eurotiomycetidae</taxon>
        <taxon>Eurotiales</taxon>
        <taxon>Aspergillaceae</taxon>
        <taxon>Aspergillus</taxon>
        <taxon>Aspergillus subgen. Circumdati</taxon>
    </lineage>
</organism>
<dbReference type="Proteomes" id="UP000247810">
    <property type="component" value="Unassembled WGS sequence"/>
</dbReference>
<evidence type="ECO:0000313" key="3">
    <source>
        <dbReference type="Proteomes" id="UP000247810"/>
    </source>
</evidence>
<dbReference type="EMBL" id="KZ825945">
    <property type="protein sequence ID" value="PYH91461.1"/>
    <property type="molecule type" value="Genomic_DNA"/>
</dbReference>
<dbReference type="STRING" id="1448320.A0A319D2Z7"/>
<dbReference type="VEuPathDB" id="FungiDB:BO71DRAFT_443198"/>
<reference evidence="2 3" key="1">
    <citation type="submission" date="2018-02" db="EMBL/GenBank/DDBJ databases">
        <title>The genomes of Aspergillus section Nigri reveals drivers in fungal speciation.</title>
        <authorList>
            <consortium name="DOE Joint Genome Institute"/>
            <person name="Vesth T.C."/>
            <person name="Nybo J."/>
            <person name="Theobald S."/>
            <person name="Brandl J."/>
            <person name="Frisvad J.C."/>
            <person name="Nielsen K.F."/>
            <person name="Lyhne E.K."/>
            <person name="Kogle M.E."/>
            <person name="Kuo A."/>
            <person name="Riley R."/>
            <person name="Clum A."/>
            <person name="Nolan M."/>
            <person name="Lipzen A."/>
            <person name="Salamov A."/>
            <person name="Henrissat B."/>
            <person name="Wiebenga A."/>
            <person name="De vries R.P."/>
            <person name="Grigoriev I.V."/>
            <person name="Mortensen U.H."/>
            <person name="Andersen M.R."/>
            <person name="Baker S.E."/>
        </authorList>
    </citation>
    <scope>NUCLEOTIDE SEQUENCE [LARGE SCALE GENOMIC DNA]</scope>
    <source>
        <strain evidence="2 3">CBS 707.79</strain>
    </source>
</reference>
<feature type="region of interest" description="Disordered" evidence="1">
    <location>
        <begin position="1"/>
        <end position="32"/>
    </location>
</feature>
<keyword evidence="3" id="KW-1185">Reference proteome</keyword>
<feature type="compositionally biased region" description="Polar residues" evidence="1">
    <location>
        <begin position="21"/>
        <end position="32"/>
    </location>
</feature>
<protein>
    <submittedName>
        <fullName evidence="2">Uncharacterized protein</fullName>
    </submittedName>
</protein>
<gene>
    <name evidence="2" type="ORF">BO71DRAFT_443198</name>
</gene>
<evidence type="ECO:0000256" key="1">
    <source>
        <dbReference type="SAM" id="MobiDB-lite"/>
    </source>
</evidence>
<dbReference type="OrthoDB" id="76567at2759"/>
<evidence type="ECO:0000313" key="2">
    <source>
        <dbReference type="EMBL" id="PYH91461.1"/>
    </source>
</evidence>
<feature type="compositionally biased region" description="Low complexity" evidence="1">
    <location>
        <begin position="1"/>
        <end position="20"/>
    </location>
</feature>
<accession>A0A319D2Z7</accession>